<name>A0A5J4L269_9ZZZZ</name>
<sequence length="100" mass="11068">MVPLEWYIGLSAVIFVIGMIGFMLRRNIIIMLMSIELMLNSVNISLVAFSHYLQDLRGQILVFFIITVAAAEAAIGLAILVALFKNKAAVHTDEITEMKG</sequence>
<proteinExistence type="inferred from homology"/>
<keyword evidence="6 7" id="KW-0472">Membrane</keyword>
<evidence type="ECO:0000256" key="6">
    <source>
        <dbReference type="ARBA" id="ARBA00023136"/>
    </source>
</evidence>
<feature type="transmembrane region" description="Helical" evidence="7">
    <location>
        <begin position="60"/>
        <end position="84"/>
    </location>
</feature>
<feature type="transmembrane region" description="Helical" evidence="7">
    <location>
        <begin position="6"/>
        <end position="25"/>
    </location>
</feature>
<organism evidence="8">
    <name type="scientific">hot springs metagenome</name>
    <dbReference type="NCBI Taxonomy" id="433727"/>
    <lineage>
        <taxon>unclassified sequences</taxon>
        <taxon>metagenomes</taxon>
        <taxon>ecological metagenomes</taxon>
    </lineage>
</organism>
<evidence type="ECO:0000256" key="4">
    <source>
        <dbReference type="ARBA" id="ARBA00022692"/>
    </source>
</evidence>
<evidence type="ECO:0000256" key="7">
    <source>
        <dbReference type="SAM" id="Phobius"/>
    </source>
</evidence>
<dbReference type="GO" id="GO:0030964">
    <property type="term" value="C:NADH dehydrogenase complex"/>
    <property type="evidence" value="ECO:0007669"/>
    <property type="project" value="TreeGrafter"/>
</dbReference>
<dbReference type="Pfam" id="PF00420">
    <property type="entry name" value="Oxidored_q2"/>
    <property type="match status" value="1"/>
</dbReference>
<feature type="transmembrane region" description="Helical" evidence="7">
    <location>
        <begin position="37"/>
        <end position="54"/>
    </location>
</feature>
<dbReference type="GO" id="GO:0042773">
    <property type="term" value="P:ATP synthesis coupled electron transport"/>
    <property type="evidence" value="ECO:0007669"/>
    <property type="project" value="InterPro"/>
</dbReference>
<comment type="subcellular location">
    <subcellularLocation>
        <location evidence="1">Membrane</location>
        <topology evidence="1">Multi-pass membrane protein</topology>
    </subcellularLocation>
</comment>
<protein>
    <submittedName>
        <fullName evidence="8">NADH-quinone oxidoreductase subunit K</fullName>
    </submittedName>
</protein>
<evidence type="ECO:0000313" key="8">
    <source>
        <dbReference type="EMBL" id="GER93853.1"/>
    </source>
</evidence>
<dbReference type="GO" id="GO:0016651">
    <property type="term" value="F:oxidoreductase activity, acting on NAD(P)H"/>
    <property type="evidence" value="ECO:0007669"/>
    <property type="project" value="InterPro"/>
</dbReference>
<dbReference type="NCBIfam" id="NF004321">
    <property type="entry name" value="PRK05715.1-3"/>
    <property type="match status" value="1"/>
</dbReference>
<dbReference type="NCBIfam" id="NF004323">
    <property type="entry name" value="PRK05715.1-5"/>
    <property type="match status" value="1"/>
</dbReference>
<keyword evidence="3" id="KW-0813">Transport</keyword>
<dbReference type="NCBIfam" id="NF004320">
    <property type="entry name" value="PRK05715.1-2"/>
    <property type="match status" value="1"/>
</dbReference>
<comment type="caution">
    <text evidence="8">The sequence shown here is derived from an EMBL/GenBank/DDBJ whole genome shotgun (WGS) entry which is preliminary data.</text>
</comment>
<reference evidence="8" key="1">
    <citation type="submission" date="2019-10" db="EMBL/GenBank/DDBJ databases">
        <title>Metagenomic sequencing of thiosulfate-disproportionating enrichment culture.</title>
        <authorList>
            <person name="Umezawa K."/>
            <person name="Kojima H."/>
            <person name="Fukui M."/>
        </authorList>
    </citation>
    <scope>NUCLEOTIDE SEQUENCE</scope>
    <source>
        <strain evidence="8">45J</strain>
    </source>
</reference>
<dbReference type="InterPro" id="IPR001133">
    <property type="entry name" value="NADH_UbQ_OxRdtase_chain4L/K"/>
</dbReference>
<gene>
    <name evidence="8" type="ORF">A45J_1609</name>
</gene>
<dbReference type="EMBL" id="BLAB01000001">
    <property type="protein sequence ID" value="GER93853.1"/>
    <property type="molecule type" value="Genomic_DNA"/>
</dbReference>
<dbReference type="FunFam" id="1.10.287.3510:FF:000001">
    <property type="entry name" value="NADH-quinone oxidoreductase subunit K"/>
    <property type="match status" value="1"/>
</dbReference>
<dbReference type="Gene3D" id="1.10.287.3510">
    <property type="match status" value="1"/>
</dbReference>
<evidence type="ECO:0000256" key="5">
    <source>
        <dbReference type="ARBA" id="ARBA00022989"/>
    </source>
</evidence>
<keyword evidence="5 7" id="KW-1133">Transmembrane helix</keyword>
<dbReference type="PANTHER" id="PTHR11434">
    <property type="entry name" value="NADH-UBIQUINONE OXIDOREDUCTASE SUBUNIT ND4L"/>
    <property type="match status" value="1"/>
</dbReference>
<dbReference type="AlphaFoldDB" id="A0A5J4L269"/>
<dbReference type="PANTHER" id="PTHR11434:SF16">
    <property type="entry name" value="NADH-UBIQUINONE OXIDOREDUCTASE CHAIN 4L"/>
    <property type="match status" value="1"/>
</dbReference>
<accession>A0A5J4L269</accession>
<evidence type="ECO:0000256" key="1">
    <source>
        <dbReference type="ARBA" id="ARBA00004141"/>
    </source>
</evidence>
<evidence type="ECO:0000256" key="2">
    <source>
        <dbReference type="ARBA" id="ARBA00010519"/>
    </source>
</evidence>
<keyword evidence="4 7" id="KW-0812">Transmembrane</keyword>
<evidence type="ECO:0000256" key="3">
    <source>
        <dbReference type="ARBA" id="ARBA00022448"/>
    </source>
</evidence>
<dbReference type="InterPro" id="IPR039428">
    <property type="entry name" value="NUOK/Mnh_C1-like"/>
</dbReference>
<dbReference type="HAMAP" id="MF_01456">
    <property type="entry name" value="NDH1_NuoK"/>
    <property type="match status" value="1"/>
</dbReference>
<comment type="similarity">
    <text evidence="2">Belongs to the complex I subunit 4L family.</text>
</comment>